<gene>
    <name evidence="2" type="ORF">BV133_466</name>
    <name evidence="3" type="ORF">BVIRIDIS_03000</name>
</gene>
<dbReference type="EMBL" id="LN907867">
    <property type="protein sequence ID" value="CUU41311.1"/>
    <property type="molecule type" value="Genomic_DNA"/>
</dbReference>
<dbReference type="Proteomes" id="UP000065734">
    <property type="component" value="Chromosome I"/>
</dbReference>
<feature type="region of interest" description="Disordered" evidence="1">
    <location>
        <begin position="38"/>
        <end position="65"/>
    </location>
</feature>
<dbReference type="RefSeq" id="WP_055036568.1">
    <property type="nucleotide sequence ID" value="NZ_AP014854.2"/>
</dbReference>
<dbReference type="EMBL" id="AP014854">
    <property type="protein sequence ID" value="BAR98059.1"/>
    <property type="molecule type" value="Genomic_DNA"/>
</dbReference>
<evidence type="ECO:0000313" key="2">
    <source>
        <dbReference type="EMBL" id="BAR98059.1"/>
    </source>
</evidence>
<organism evidence="3 4">
    <name type="scientific">Blastochloris viridis</name>
    <name type="common">Rhodopseudomonas viridis</name>
    <dbReference type="NCBI Taxonomy" id="1079"/>
    <lineage>
        <taxon>Bacteria</taxon>
        <taxon>Pseudomonadati</taxon>
        <taxon>Pseudomonadota</taxon>
        <taxon>Alphaproteobacteria</taxon>
        <taxon>Hyphomicrobiales</taxon>
        <taxon>Blastochloridaceae</taxon>
        <taxon>Blastochloris</taxon>
    </lineage>
</organism>
<reference evidence="3" key="2">
    <citation type="submission" date="2015-11" db="EMBL/GenBank/DDBJ databases">
        <authorList>
            <person name="Zhang Y."/>
            <person name="Guo Z."/>
        </authorList>
    </citation>
    <scope>NUCLEOTIDE SEQUENCE</scope>
    <source>
        <strain evidence="3">1</strain>
    </source>
</reference>
<reference evidence="2" key="1">
    <citation type="journal article" date="2015" name="Genome Announc.">
        <title>Complete Genome Sequence of the Bacteriochlorophyll b-Producing Photosynthetic Bacterium Blastochloris viridis.</title>
        <authorList>
            <person name="Tsukatani Y."/>
            <person name="Hirose Y."/>
            <person name="Harada J."/>
            <person name="Misawa N."/>
            <person name="Mori K."/>
            <person name="Inoue K."/>
            <person name="Tamiaki H."/>
        </authorList>
    </citation>
    <scope>NUCLEOTIDE SEQUENCE [LARGE SCALE GENOMIC DNA]</scope>
    <source>
        <strain evidence="2">DSM 133</strain>
    </source>
</reference>
<keyword evidence="4" id="KW-1185">Reference proteome</keyword>
<evidence type="ECO:0000256" key="1">
    <source>
        <dbReference type="SAM" id="MobiDB-lite"/>
    </source>
</evidence>
<evidence type="ECO:0000313" key="3">
    <source>
        <dbReference type="EMBL" id="CUU41311.1"/>
    </source>
</evidence>
<evidence type="ECO:0000313" key="4">
    <source>
        <dbReference type="Proteomes" id="UP000065734"/>
    </source>
</evidence>
<proteinExistence type="predicted"/>
<accession>A0A0H5BAI6</accession>
<reference evidence="4" key="3">
    <citation type="journal article" date="2016" name="Genome Announc.">
        <title>Revised genome sequence of the purple photosynthetic bacterium Blastochloris viridis.</title>
        <authorList>
            <person name="Liu L.N."/>
            <person name="Faulkner M."/>
            <person name="Liu X."/>
            <person name="Huang F."/>
            <person name="Darby A.C."/>
            <person name="Hall N."/>
        </authorList>
    </citation>
    <scope>NUCLEOTIDE SEQUENCE [LARGE SCALE GENOMIC DNA]</scope>
    <source>
        <strain evidence="4">ATCC 19567 / DSM 133 / F</strain>
    </source>
</reference>
<dbReference type="AlphaFoldDB" id="A0A0H5BAI6"/>
<dbReference type="OrthoDB" id="8282301at2"/>
<feature type="compositionally biased region" description="Basic and acidic residues" evidence="1">
    <location>
        <begin position="47"/>
        <end position="57"/>
    </location>
</feature>
<name>A0A0H5BAI6_BLAVI</name>
<dbReference type="KEGG" id="bvr:BVIR_855"/>
<protein>
    <submittedName>
        <fullName evidence="3">Uncharacterized protein</fullName>
    </submittedName>
</protein>
<sequence>MSVHKFDVGDYVRFAGSGRDPLRANGVFEVLRRLPQETGDPQYRLKGKGEPYERMARESQLARAS</sequence>